<dbReference type="Proteomes" id="UP000326939">
    <property type="component" value="Chromosome 8"/>
</dbReference>
<evidence type="ECO:0000313" key="3">
    <source>
        <dbReference type="Proteomes" id="UP000326939"/>
    </source>
</evidence>
<dbReference type="PANTHER" id="PTHR37263">
    <property type="entry name" value="EXPRESSED PROTEIN"/>
    <property type="match status" value="1"/>
</dbReference>
<proteinExistence type="predicted"/>
<dbReference type="AlphaFoldDB" id="A0A5N5LNF8"/>
<evidence type="ECO:0000256" key="1">
    <source>
        <dbReference type="SAM" id="MobiDB-lite"/>
    </source>
</evidence>
<dbReference type="EMBL" id="VDCV01000008">
    <property type="protein sequence ID" value="KAB5544148.1"/>
    <property type="molecule type" value="Genomic_DNA"/>
</dbReference>
<comment type="caution">
    <text evidence="2">The sequence shown here is derived from an EMBL/GenBank/DDBJ whole genome shotgun (WGS) entry which is preliminary data.</text>
</comment>
<keyword evidence="3" id="KW-1185">Reference proteome</keyword>
<feature type="region of interest" description="Disordered" evidence="1">
    <location>
        <begin position="29"/>
        <end position="62"/>
    </location>
</feature>
<reference evidence="3" key="1">
    <citation type="journal article" date="2019" name="Gigascience">
        <title>De novo genome assembly of the endangered Acer yangbiense, a plant species with extremely small populations endemic to Yunnan Province, China.</title>
        <authorList>
            <person name="Yang J."/>
            <person name="Wariss H.M."/>
            <person name="Tao L."/>
            <person name="Zhang R."/>
            <person name="Yun Q."/>
            <person name="Hollingsworth P."/>
            <person name="Dao Z."/>
            <person name="Luo G."/>
            <person name="Guo H."/>
            <person name="Ma Y."/>
            <person name="Sun W."/>
        </authorList>
    </citation>
    <scope>NUCLEOTIDE SEQUENCE [LARGE SCALE GENOMIC DNA]</scope>
    <source>
        <strain evidence="3">cv. br00</strain>
    </source>
</reference>
<sequence>MHLWPTMSIRESFKISYLKKYEWNLHRMNSEKKRQSQEANDSSSQQRLMDVADENSTNQQQPANNSKVVMICREILMVITCCYCCFLLEDCWRITLLLLCDSLELKFEDSRVPLIYSMRY</sequence>
<protein>
    <submittedName>
        <fullName evidence="2">Uncharacterized protein</fullName>
    </submittedName>
</protein>
<evidence type="ECO:0000313" key="2">
    <source>
        <dbReference type="EMBL" id="KAB5544148.1"/>
    </source>
</evidence>
<accession>A0A5N5LNF8</accession>
<dbReference type="PANTHER" id="PTHR37263:SF2">
    <property type="entry name" value="EXPRESSED PROTEIN"/>
    <property type="match status" value="1"/>
</dbReference>
<feature type="compositionally biased region" description="Polar residues" evidence="1">
    <location>
        <begin position="37"/>
        <end position="47"/>
    </location>
</feature>
<gene>
    <name evidence="2" type="ORF">DKX38_012260</name>
</gene>
<organism evidence="2 3">
    <name type="scientific">Salix brachista</name>
    <dbReference type="NCBI Taxonomy" id="2182728"/>
    <lineage>
        <taxon>Eukaryota</taxon>
        <taxon>Viridiplantae</taxon>
        <taxon>Streptophyta</taxon>
        <taxon>Embryophyta</taxon>
        <taxon>Tracheophyta</taxon>
        <taxon>Spermatophyta</taxon>
        <taxon>Magnoliopsida</taxon>
        <taxon>eudicotyledons</taxon>
        <taxon>Gunneridae</taxon>
        <taxon>Pentapetalae</taxon>
        <taxon>rosids</taxon>
        <taxon>fabids</taxon>
        <taxon>Malpighiales</taxon>
        <taxon>Salicaceae</taxon>
        <taxon>Saliceae</taxon>
        <taxon>Salix</taxon>
    </lineage>
</organism>
<name>A0A5N5LNF8_9ROSI</name>